<dbReference type="InterPro" id="IPR029063">
    <property type="entry name" value="SAM-dependent_MTases_sf"/>
</dbReference>
<feature type="compositionally biased region" description="Basic and acidic residues" evidence="7">
    <location>
        <begin position="55"/>
        <end position="68"/>
    </location>
</feature>
<evidence type="ECO:0000313" key="8">
    <source>
        <dbReference type="EMBL" id="CAK9080043.1"/>
    </source>
</evidence>
<keyword evidence="3" id="KW-0808">Transferase</keyword>
<comment type="caution">
    <text evidence="8">The sequence shown here is derived from an EMBL/GenBank/DDBJ whole genome shotgun (WGS) entry which is preliminary data.</text>
</comment>
<keyword evidence="9" id="KW-1185">Reference proteome</keyword>
<feature type="region of interest" description="Disordered" evidence="7">
    <location>
        <begin position="26"/>
        <end position="70"/>
    </location>
</feature>
<dbReference type="Gene3D" id="1.25.40.10">
    <property type="entry name" value="Tetratricopeptide repeat domain"/>
    <property type="match status" value="2"/>
</dbReference>
<dbReference type="Pfam" id="PF01596">
    <property type="entry name" value="Methyltransf_3"/>
    <property type="match status" value="1"/>
</dbReference>
<evidence type="ECO:0000256" key="2">
    <source>
        <dbReference type="ARBA" id="ARBA00022603"/>
    </source>
</evidence>
<dbReference type="PROSITE" id="PS51682">
    <property type="entry name" value="SAM_OMT_I"/>
    <property type="match status" value="1"/>
</dbReference>
<name>A0ABP0PWR5_9DINO</name>
<keyword evidence="2" id="KW-0489">Methyltransferase</keyword>
<comment type="similarity">
    <text evidence="6">Belongs to the class I-like SAM-binding methyltransferase superfamily. Cation-dependent O-methyltransferase family.</text>
</comment>
<keyword evidence="4" id="KW-0949">S-adenosyl-L-methionine</keyword>
<gene>
    <name evidence="8" type="ORF">CCMP2556_LOCUS39341</name>
</gene>
<protein>
    <recommendedName>
        <fullName evidence="1">catechol O-methyltransferase</fullName>
        <ecNumber evidence="1">2.1.1.6</ecNumber>
    </recommendedName>
</protein>
<evidence type="ECO:0000313" key="9">
    <source>
        <dbReference type="Proteomes" id="UP001642484"/>
    </source>
</evidence>
<evidence type="ECO:0000256" key="6">
    <source>
        <dbReference type="ARBA" id="ARBA00023453"/>
    </source>
</evidence>
<dbReference type="Proteomes" id="UP001642484">
    <property type="component" value="Unassembled WGS sequence"/>
</dbReference>
<evidence type="ECO:0000256" key="3">
    <source>
        <dbReference type="ARBA" id="ARBA00022679"/>
    </source>
</evidence>
<accession>A0ABP0PWR5</accession>
<evidence type="ECO:0000256" key="5">
    <source>
        <dbReference type="ARBA" id="ARBA00022939"/>
    </source>
</evidence>
<evidence type="ECO:0000256" key="4">
    <source>
        <dbReference type="ARBA" id="ARBA00022691"/>
    </source>
</evidence>
<dbReference type="PANTHER" id="PTHR43836:SF2">
    <property type="entry name" value="CATECHOL O-METHYLTRANSFERASE 1-RELATED"/>
    <property type="match status" value="1"/>
</dbReference>
<reference evidence="8 9" key="1">
    <citation type="submission" date="2024-02" db="EMBL/GenBank/DDBJ databases">
        <authorList>
            <person name="Chen Y."/>
            <person name="Shah S."/>
            <person name="Dougan E. K."/>
            <person name="Thang M."/>
            <person name="Chan C."/>
        </authorList>
    </citation>
    <scope>NUCLEOTIDE SEQUENCE [LARGE SCALE GENOMIC DNA]</scope>
</reference>
<dbReference type="EMBL" id="CAXAMN010023696">
    <property type="protein sequence ID" value="CAK9080043.1"/>
    <property type="molecule type" value="Genomic_DNA"/>
</dbReference>
<keyword evidence="5" id="KW-0128">Catecholamine metabolism</keyword>
<evidence type="ECO:0000256" key="7">
    <source>
        <dbReference type="SAM" id="MobiDB-lite"/>
    </source>
</evidence>
<dbReference type="InterPro" id="IPR002935">
    <property type="entry name" value="SAM_O-MeTrfase"/>
</dbReference>
<dbReference type="Gene3D" id="3.40.50.150">
    <property type="entry name" value="Vaccinia Virus protein VP39"/>
    <property type="match status" value="1"/>
</dbReference>
<dbReference type="EC" id="2.1.1.6" evidence="1"/>
<evidence type="ECO:0000256" key="1">
    <source>
        <dbReference type="ARBA" id="ARBA00012880"/>
    </source>
</evidence>
<sequence length="647" mass="71895">MASKWPSLAGFASRLSRVCYARRGRSDWVGGRNRSPTDALGPVRSESPLPSPRVQSEESHHGPEESLRRRTSAIARLRRNSGDWERALSLLFAGPQDLVLFSAAASVCAKASAWRVSSLLLDELSMRSWPPDVVFWSSLGSAYSGAGKWQLALWALLEAPRAAHLEPNVVSYSSAMTACERVSLWEMVLNLLVEAEQLPEKANAFSYSSAIVACGQVESGWQRALALWSQMISASQPSPNVVAFNATLTALERATCWQLACSLLEQFEDQTRSNLPLTPDALSYSAVATACPWPLGLWWLLRAREKRELKAGPGPWSCLARKMGHDRAWQEALQLLSGPIEGDRLGEVWCSVMWAMEVSGFTSEPPFRVRRDRVHQSKEFSLLDFIVTRVPRGDLSALLATVKRFAGEKEWLKVAGGSKARLLQAVLRPGDRILELGCFVGFSALLMVQRLRRLGGGGKVITCEVNAVSAFVARELIRWAGAEAEIEVRVGLAGDWIATGQLGVPDVVILDHRGARYHEDLLALEPMREHARIIADNVLSPGAPLFLNFVDGRYAIAIHEVDEFLRARADWVVTCSPRLLHRPVQPVPGEFLGFAAEIDRLCWRSSLKAGRVQRQDWVDLEEQLSPVLHQWASKRGLLSWKRRELLH</sequence>
<dbReference type="CDD" id="cd02440">
    <property type="entry name" value="AdoMet_MTases"/>
    <property type="match status" value="1"/>
</dbReference>
<dbReference type="PANTHER" id="PTHR43836">
    <property type="entry name" value="CATECHOL O-METHYLTRANSFERASE 1-RELATED"/>
    <property type="match status" value="1"/>
</dbReference>
<organism evidence="8 9">
    <name type="scientific">Durusdinium trenchii</name>
    <dbReference type="NCBI Taxonomy" id="1381693"/>
    <lineage>
        <taxon>Eukaryota</taxon>
        <taxon>Sar</taxon>
        <taxon>Alveolata</taxon>
        <taxon>Dinophyceae</taxon>
        <taxon>Suessiales</taxon>
        <taxon>Symbiodiniaceae</taxon>
        <taxon>Durusdinium</taxon>
    </lineage>
</organism>
<proteinExistence type="inferred from homology"/>
<dbReference type="InterPro" id="IPR011990">
    <property type="entry name" value="TPR-like_helical_dom_sf"/>
</dbReference>
<dbReference type="SUPFAM" id="SSF53335">
    <property type="entry name" value="S-adenosyl-L-methionine-dependent methyltransferases"/>
    <property type="match status" value="1"/>
</dbReference>